<dbReference type="GO" id="GO:0015888">
    <property type="term" value="P:thiamine transport"/>
    <property type="evidence" value="ECO:0007669"/>
    <property type="project" value="TreeGrafter"/>
</dbReference>
<name>A0A1A5YBP7_9BACL</name>
<feature type="compositionally biased region" description="Low complexity" evidence="2">
    <location>
        <begin position="38"/>
        <end position="63"/>
    </location>
</feature>
<dbReference type="Proteomes" id="UP000092024">
    <property type="component" value="Unassembled WGS sequence"/>
</dbReference>
<dbReference type="GO" id="GO:0030975">
    <property type="term" value="F:thiamine binding"/>
    <property type="evidence" value="ECO:0007669"/>
    <property type="project" value="TreeGrafter"/>
</dbReference>
<dbReference type="CDD" id="cd13547">
    <property type="entry name" value="PBP2_Fbp_like_2"/>
    <property type="match status" value="1"/>
</dbReference>
<feature type="chain" id="PRO_5039251219" evidence="3">
    <location>
        <begin position="31"/>
        <end position="373"/>
    </location>
</feature>
<feature type="region of interest" description="Disordered" evidence="2">
    <location>
        <begin position="37"/>
        <end position="74"/>
    </location>
</feature>
<gene>
    <name evidence="4" type="ORF">A7K91_23180</name>
</gene>
<dbReference type="InterPro" id="IPR026045">
    <property type="entry name" value="Ferric-bd"/>
</dbReference>
<keyword evidence="5" id="KW-1185">Reference proteome</keyword>
<accession>A0A1A5YBP7</accession>
<dbReference type="EMBL" id="LYPA01000075">
    <property type="protein sequence ID" value="OBR63021.1"/>
    <property type="molecule type" value="Genomic_DNA"/>
</dbReference>
<keyword evidence="1 3" id="KW-0732">Signal</keyword>
<proteinExistence type="predicted"/>
<dbReference type="SUPFAM" id="SSF53850">
    <property type="entry name" value="Periplasmic binding protein-like II"/>
    <property type="match status" value="1"/>
</dbReference>
<dbReference type="RefSeq" id="WP_068686598.1">
    <property type="nucleotide sequence ID" value="NZ_LYPA01000075.1"/>
</dbReference>
<evidence type="ECO:0000313" key="4">
    <source>
        <dbReference type="EMBL" id="OBR63021.1"/>
    </source>
</evidence>
<dbReference type="GO" id="GO:0030976">
    <property type="term" value="F:thiamine pyrophosphate binding"/>
    <property type="evidence" value="ECO:0007669"/>
    <property type="project" value="TreeGrafter"/>
</dbReference>
<comment type="caution">
    <text evidence="4">The sequence shown here is derived from an EMBL/GenBank/DDBJ whole genome shotgun (WGS) entry which is preliminary data.</text>
</comment>
<evidence type="ECO:0000256" key="1">
    <source>
        <dbReference type="ARBA" id="ARBA00022729"/>
    </source>
</evidence>
<evidence type="ECO:0000256" key="2">
    <source>
        <dbReference type="SAM" id="MobiDB-lite"/>
    </source>
</evidence>
<protein>
    <submittedName>
        <fullName evidence="4">ABC transporter substrate-binding protein</fullName>
    </submittedName>
</protein>
<dbReference type="Gene3D" id="3.40.190.10">
    <property type="entry name" value="Periplasmic binding protein-like II"/>
    <property type="match status" value="2"/>
</dbReference>
<evidence type="ECO:0000313" key="5">
    <source>
        <dbReference type="Proteomes" id="UP000092024"/>
    </source>
</evidence>
<dbReference type="PIRSF" id="PIRSF002825">
    <property type="entry name" value="CfbpA"/>
    <property type="match status" value="1"/>
</dbReference>
<dbReference type="Pfam" id="PF13343">
    <property type="entry name" value="SBP_bac_6"/>
    <property type="match status" value="1"/>
</dbReference>
<dbReference type="PROSITE" id="PS51257">
    <property type="entry name" value="PROKAR_LIPOPROTEIN"/>
    <property type="match status" value="1"/>
</dbReference>
<organism evidence="4 5">
    <name type="scientific">Paenibacillus oryzae</name>
    <dbReference type="NCBI Taxonomy" id="1844972"/>
    <lineage>
        <taxon>Bacteria</taxon>
        <taxon>Bacillati</taxon>
        <taxon>Bacillota</taxon>
        <taxon>Bacilli</taxon>
        <taxon>Bacillales</taxon>
        <taxon>Paenibacillaceae</taxon>
        <taxon>Paenibacillus</taxon>
    </lineage>
</organism>
<dbReference type="PANTHER" id="PTHR30006">
    <property type="entry name" value="THIAMINE-BINDING PERIPLASMIC PROTEIN-RELATED"/>
    <property type="match status" value="1"/>
</dbReference>
<feature type="signal peptide" evidence="3">
    <location>
        <begin position="1"/>
        <end position="30"/>
    </location>
</feature>
<reference evidence="4 5" key="1">
    <citation type="submission" date="2016-05" db="EMBL/GenBank/DDBJ databases">
        <title>Paenibacillus oryzae. sp. nov., isolated from the rice root.</title>
        <authorList>
            <person name="Zhang J."/>
            <person name="Zhang X."/>
        </authorList>
    </citation>
    <scope>NUCLEOTIDE SEQUENCE [LARGE SCALE GENOMIC DNA]</scope>
    <source>
        <strain evidence="4 5">1DrF-4</strain>
    </source>
</reference>
<dbReference type="STRING" id="1844972.A7K91_23180"/>
<evidence type="ECO:0000256" key="3">
    <source>
        <dbReference type="SAM" id="SignalP"/>
    </source>
</evidence>
<dbReference type="AlphaFoldDB" id="A0A1A5YBP7"/>
<dbReference type="PANTHER" id="PTHR30006:SF2">
    <property type="entry name" value="ABC TRANSPORTER SUBSTRATE-BINDING PROTEIN"/>
    <property type="match status" value="1"/>
</dbReference>
<sequence length="373" mass="39739">MKAVKNSSFKKWLSWQGTLAMVVLMSGMLAACGGNGGQANSNSTGAAAGATQETTTSQPSEQPVSEKPAPPSGKVVVYTAGPEGLATKIREGFEAKYGITVEQFDGTTGKVLGRLEAEKGNPVADVVVLASWPSAMAMKAEGWTQGYPEAANADKLQEGWLDADSHLFGYSASALGITYNTKLVSEPPTDWSDLTDPKWKGVVNIPDPSLSGSALDFISGYLNDKGDGGWDFFQELKANGVAMSGANKEALDPVITGAKSVVMSGVDYMAYSAKAKGEPVDIVYPASGTVINPRAAMIMKTSPNLDNARLFIDYLLSDEAQSLVTGAYLLPGRADIKADNRVNTDEIKLLNYDWNWMSEQGEEISAKFLEMFK</sequence>
<dbReference type="GO" id="GO:0030288">
    <property type="term" value="C:outer membrane-bounded periplasmic space"/>
    <property type="evidence" value="ECO:0007669"/>
    <property type="project" value="TreeGrafter"/>
</dbReference>